<dbReference type="Gene3D" id="2.40.50.90">
    <property type="match status" value="1"/>
</dbReference>
<evidence type="ECO:0000313" key="6">
    <source>
        <dbReference type="EMBL" id="BDX06970.1"/>
    </source>
</evidence>
<organism evidence="6 7">
    <name type="scientific">Planctobacterium marinum</name>
    <dbReference type="NCBI Taxonomy" id="1631968"/>
    <lineage>
        <taxon>Bacteria</taxon>
        <taxon>Pseudomonadati</taxon>
        <taxon>Pseudomonadota</taxon>
        <taxon>Gammaproteobacteria</taxon>
        <taxon>Alteromonadales</taxon>
        <taxon>Alteromonadaceae</taxon>
        <taxon>Planctobacterium</taxon>
    </lineage>
</organism>
<dbReference type="RefSeq" id="WP_338292962.1">
    <property type="nucleotide sequence ID" value="NZ_AP027272.1"/>
</dbReference>
<keyword evidence="7" id="KW-1185">Reference proteome</keyword>
<dbReference type="SMART" id="SM00318">
    <property type="entry name" value="SNc"/>
    <property type="match status" value="1"/>
</dbReference>
<dbReference type="GO" id="GO:0004519">
    <property type="term" value="F:endonuclease activity"/>
    <property type="evidence" value="ECO:0007669"/>
    <property type="project" value="UniProtKB-KW"/>
</dbReference>
<dbReference type="Pfam" id="PF00565">
    <property type="entry name" value="SNase"/>
    <property type="match status" value="1"/>
</dbReference>
<dbReference type="InterPro" id="IPR016071">
    <property type="entry name" value="Staphylococal_nuclease_OB-fold"/>
</dbReference>
<accession>A0AA48HYJ9</accession>
<feature type="compositionally biased region" description="Basic residues" evidence="4">
    <location>
        <begin position="159"/>
        <end position="169"/>
    </location>
</feature>
<keyword evidence="3" id="KW-0378">Hydrolase</keyword>
<dbReference type="PROSITE" id="PS50830">
    <property type="entry name" value="TNASE_3"/>
    <property type="match status" value="1"/>
</dbReference>
<dbReference type="Proteomes" id="UP001333710">
    <property type="component" value="Chromosome"/>
</dbReference>
<sequence>MHITHLNKFAVALAIKLLLLVQSCSPDPDDKLVVKRVVDGDSLIITENGSERTLELVFVDAPEREQPFGREAKAFLESLLLNKAINLSESGEVLLGEQNVNKALLQAGMAWLSPQTQNYQQQFSFSEAQSEAMNSAAGLWSLSHELRIPPWVWREQSKHPSRPKQRPLQHRINDNANDTGNGNDN</sequence>
<evidence type="ECO:0000256" key="1">
    <source>
        <dbReference type="ARBA" id="ARBA00022722"/>
    </source>
</evidence>
<protein>
    <recommendedName>
        <fullName evidence="5">TNase-like domain-containing protein</fullName>
    </recommendedName>
</protein>
<evidence type="ECO:0000313" key="7">
    <source>
        <dbReference type="Proteomes" id="UP001333710"/>
    </source>
</evidence>
<dbReference type="KEGG" id="pmaw:MACH26_24910"/>
<dbReference type="AlphaFoldDB" id="A0AA48HYJ9"/>
<name>A0AA48HYJ9_9ALTE</name>
<proteinExistence type="predicted"/>
<gene>
    <name evidence="6" type="ORF">MACH26_24910</name>
</gene>
<evidence type="ECO:0000259" key="5">
    <source>
        <dbReference type="PROSITE" id="PS50830"/>
    </source>
</evidence>
<evidence type="ECO:0000256" key="2">
    <source>
        <dbReference type="ARBA" id="ARBA00022759"/>
    </source>
</evidence>
<feature type="region of interest" description="Disordered" evidence="4">
    <location>
        <begin position="155"/>
        <end position="185"/>
    </location>
</feature>
<dbReference type="InterPro" id="IPR035437">
    <property type="entry name" value="SNase_OB-fold_sf"/>
</dbReference>
<feature type="compositionally biased region" description="Low complexity" evidence="4">
    <location>
        <begin position="174"/>
        <end position="185"/>
    </location>
</feature>
<keyword evidence="2" id="KW-0255">Endonuclease</keyword>
<dbReference type="EMBL" id="AP027272">
    <property type="protein sequence ID" value="BDX06970.1"/>
    <property type="molecule type" value="Genomic_DNA"/>
</dbReference>
<dbReference type="PANTHER" id="PTHR12302:SF3">
    <property type="entry name" value="SERINE_THREONINE-PROTEIN KINASE 31"/>
    <property type="match status" value="1"/>
</dbReference>
<reference evidence="6" key="1">
    <citation type="submission" date="2023-01" db="EMBL/GenBank/DDBJ databases">
        <title>Complete genome sequence of Planctobacterium marinum strain Dej080120_11.</title>
        <authorList>
            <person name="Ueki S."/>
            <person name="Maruyama F."/>
        </authorList>
    </citation>
    <scope>NUCLEOTIDE SEQUENCE</scope>
    <source>
        <strain evidence="6">Dej080120_11</strain>
    </source>
</reference>
<dbReference type="PANTHER" id="PTHR12302">
    <property type="entry name" value="EBNA2 BINDING PROTEIN P100"/>
    <property type="match status" value="1"/>
</dbReference>
<dbReference type="GO" id="GO:0016787">
    <property type="term" value="F:hydrolase activity"/>
    <property type="evidence" value="ECO:0007669"/>
    <property type="project" value="UniProtKB-KW"/>
</dbReference>
<feature type="domain" description="TNase-like" evidence="5">
    <location>
        <begin position="28"/>
        <end position="142"/>
    </location>
</feature>
<evidence type="ECO:0000256" key="3">
    <source>
        <dbReference type="ARBA" id="ARBA00022801"/>
    </source>
</evidence>
<keyword evidence="1" id="KW-0540">Nuclease</keyword>
<evidence type="ECO:0000256" key="4">
    <source>
        <dbReference type="SAM" id="MobiDB-lite"/>
    </source>
</evidence>
<dbReference type="SUPFAM" id="SSF50199">
    <property type="entry name" value="Staphylococcal nuclease"/>
    <property type="match status" value="1"/>
</dbReference>